<evidence type="ECO:0000313" key="2">
    <source>
        <dbReference type="Proteomes" id="UP000800040"/>
    </source>
</evidence>
<dbReference type="InterPro" id="IPR011990">
    <property type="entry name" value="TPR-like_helical_dom_sf"/>
</dbReference>
<sequence>MGSQIWRTEEPLGSNPLLLQEVAYDTLPLQDLHEEFESVRSEQLQVVNFFEQRKTRLFKVWFWLWEEFCVREQLAIYSRVENIGLPVDYYGLNKFKSKDNKSYKSIVRKLLSIIEPIAAQKQRRLYSVPVNTAETYTERLKLSTAVAKGLRVRYEKAIVPYALAIHGLSGTGKTQLALKYVEDYKDNEGFRGLLASEKTVWTVWDTTLEKIEALEALEDPSSDLPARLLLHFLAQFRDAVVQDELFWLASPRVLDSRDALYDGAAALPSWLSKALAVEMEEWDDYSYEGTRDRLVRYSLLQRTRGEWPGVSMQGLVQWELVAHVPTVEKTYLDELETEEEKRVFGRWKEAEELDVQVMETLKTKLGADHPDTLTNMNNLASTYRNQGRWDDAEKLEVQVIEGRKTKLGADHPGTLTSMANLALTFGKQGRWDDAEKLEVQVIETQKTKLRADHPNTLSSMSNLAFTWKSQGRSAQAIVLMRQCVQQRQRVLKASHPNLKSYLAALEEWEAE</sequence>
<keyword evidence="2" id="KW-1185">Reference proteome</keyword>
<gene>
    <name evidence="1" type="ORF">BDW02DRAFT_579114</name>
</gene>
<reference evidence="1" key="1">
    <citation type="submission" date="2020-01" db="EMBL/GenBank/DDBJ databases">
        <authorList>
            <consortium name="DOE Joint Genome Institute"/>
            <person name="Haridas S."/>
            <person name="Albert R."/>
            <person name="Binder M."/>
            <person name="Bloem J."/>
            <person name="Labutti K."/>
            <person name="Salamov A."/>
            <person name="Andreopoulos B."/>
            <person name="Baker S.E."/>
            <person name="Barry K."/>
            <person name="Bills G."/>
            <person name="Bluhm B.H."/>
            <person name="Cannon C."/>
            <person name="Castanera R."/>
            <person name="Culley D.E."/>
            <person name="Daum C."/>
            <person name="Ezra D."/>
            <person name="Gonzalez J.B."/>
            <person name="Henrissat B."/>
            <person name="Kuo A."/>
            <person name="Liang C."/>
            <person name="Lipzen A."/>
            <person name="Lutzoni F."/>
            <person name="Magnuson J."/>
            <person name="Mondo S."/>
            <person name="Nolan M."/>
            <person name="Ohm R."/>
            <person name="Pangilinan J."/>
            <person name="Park H.-J."/>
            <person name="Ramirez L."/>
            <person name="Alfaro M."/>
            <person name="Sun H."/>
            <person name="Tritt A."/>
            <person name="Yoshinaga Y."/>
            <person name="Zwiers L.-H."/>
            <person name="Turgeon B.G."/>
            <person name="Goodwin S.B."/>
            <person name="Spatafora J.W."/>
            <person name="Crous P.W."/>
            <person name="Grigoriev I.V."/>
        </authorList>
    </citation>
    <scope>NUCLEOTIDE SEQUENCE</scope>
    <source>
        <strain evidence="1">P77</strain>
    </source>
</reference>
<evidence type="ECO:0008006" key="3">
    <source>
        <dbReference type="Google" id="ProtNLM"/>
    </source>
</evidence>
<accession>A0A6A5KFM2</accession>
<protein>
    <recommendedName>
        <fullName evidence="3">TPR-like protein</fullName>
    </recommendedName>
</protein>
<name>A0A6A5KFM2_9PLEO</name>
<dbReference type="InterPro" id="IPR053137">
    <property type="entry name" value="NLR-like"/>
</dbReference>
<dbReference type="OrthoDB" id="5086500at2759"/>
<proteinExistence type="predicted"/>
<dbReference type="Proteomes" id="UP000800040">
    <property type="component" value="Unassembled WGS sequence"/>
</dbReference>
<dbReference type="SUPFAM" id="SSF48452">
    <property type="entry name" value="TPR-like"/>
    <property type="match status" value="1"/>
</dbReference>
<dbReference type="Pfam" id="PF13374">
    <property type="entry name" value="TPR_10"/>
    <property type="match status" value="4"/>
</dbReference>
<dbReference type="AlphaFoldDB" id="A0A6A5KFM2"/>
<dbReference type="PANTHER" id="PTHR46082:SF11">
    <property type="entry name" value="AAA+ ATPASE DOMAIN-CONTAINING PROTEIN-RELATED"/>
    <property type="match status" value="1"/>
</dbReference>
<evidence type="ECO:0000313" key="1">
    <source>
        <dbReference type="EMBL" id="KAF1835030.1"/>
    </source>
</evidence>
<dbReference type="PANTHER" id="PTHR46082">
    <property type="entry name" value="ATP/GTP-BINDING PROTEIN-RELATED"/>
    <property type="match status" value="1"/>
</dbReference>
<dbReference type="EMBL" id="ML975293">
    <property type="protein sequence ID" value="KAF1835030.1"/>
    <property type="molecule type" value="Genomic_DNA"/>
</dbReference>
<dbReference type="Gene3D" id="1.25.40.10">
    <property type="entry name" value="Tetratricopeptide repeat domain"/>
    <property type="match status" value="1"/>
</dbReference>
<organism evidence="1 2">
    <name type="scientific">Decorospora gaudefroyi</name>
    <dbReference type="NCBI Taxonomy" id="184978"/>
    <lineage>
        <taxon>Eukaryota</taxon>
        <taxon>Fungi</taxon>
        <taxon>Dikarya</taxon>
        <taxon>Ascomycota</taxon>
        <taxon>Pezizomycotina</taxon>
        <taxon>Dothideomycetes</taxon>
        <taxon>Pleosporomycetidae</taxon>
        <taxon>Pleosporales</taxon>
        <taxon>Pleosporineae</taxon>
        <taxon>Pleosporaceae</taxon>
        <taxon>Decorospora</taxon>
    </lineage>
</organism>